<feature type="compositionally biased region" description="Basic and acidic residues" evidence="1">
    <location>
        <begin position="150"/>
        <end position="175"/>
    </location>
</feature>
<feature type="compositionally biased region" description="Basic and acidic residues" evidence="1">
    <location>
        <begin position="71"/>
        <end position="137"/>
    </location>
</feature>
<dbReference type="Gene3D" id="3.30.1150.10">
    <property type="match status" value="1"/>
</dbReference>
<evidence type="ECO:0000256" key="2">
    <source>
        <dbReference type="SAM" id="Phobius"/>
    </source>
</evidence>
<keyword evidence="2" id="KW-0472">Membrane</keyword>
<name>A0A0C1QHR2_9RICK</name>
<dbReference type="Proteomes" id="UP000031258">
    <property type="component" value="Unassembled WGS sequence"/>
</dbReference>
<dbReference type="STRING" id="86105.NF27_EY01450"/>
<dbReference type="RefSeq" id="WP_039457136.1">
    <property type="nucleotide sequence ID" value="NZ_JSWE01000124.1"/>
</dbReference>
<gene>
    <name evidence="3" type="ORF">NF27_EY01450</name>
</gene>
<feature type="transmembrane region" description="Helical" evidence="2">
    <location>
        <begin position="6"/>
        <end position="27"/>
    </location>
</feature>
<organism evidence="3 4">
    <name type="scientific">Candidatus Jidaibacter acanthamoebae</name>
    <dbReference type="NCBI Taxonomy" id="86105"/>
    <lineage>
        <taxon>Bacteria</taxon>
        <taxon>Pseudomonadati</taxon>
        <taxon>Pseudomonadota</taxon>
        <taxon>Alphaproteobacteria</taxon>
        <taxon>Rickettsiales</taxon>
        <taxon>Candidatus Midichloriaceae</taxon>
        <taxon>Candidatus Jidaibacter</taxon>
    </lineage>
</organism>
<evidence type="ECO:0008006" key="5">
    <source>
        <dbReference type="Google" id="ProtNLM"/>
    </source>
</evidence>
<feature type="region of interest" description="Disordered" evidence="1">
    <location>
        <begin position="55"/>
        <end position="179"/>
    </location>
</feature>
<keyword evidence="2" id="KW-1133">Transmembrane helix</keyword>
<accession>A0A0C1QHR2</accession>
<sequence length="284" mass="32812">MDKGLVASVVFHIAILCLFIFVLPFSYHKADLDYAIVVDMVDISEITNIKVNNSQKNKPKEVEQTRNIPKAKQEKKIEKVEPEAKEEPVKKAEDAKAETLPEKKKLPEKLKKEDQKKLEKEKKKRDEQKKKHDDDLFAKSILNTLEESSEAEKEDKKKPDKKETKTKPLKGETNKEYNSSLPLSLSEKDFIRSQVEKHWNTTAFSGADSLGMQVTLHIKLDREGNVVEVRPVKKLFNNNPKYEAFVESTIRAVKMASPIQNLPIEKFKTWEEMKYNFDSSGMIY</sequence>
<dbReference type="AlphaFoldDB" id="A0A0C1QHR2"/>
<protein>
    <recommendedName>
        <fullName evidence="5">TonB C-terminal domain-containing protein</fullName>
    </recommendedName>
</protein>
<evidence type="ECO:0000313" key="3">
    <source>
        <dbReference type="EMBL" id="KIE05049.1"/>
    </source>
</evidence>
<dbReference type="EMBL" id="JSWE01000124">
    <property type="protein sequence ID" value="KIE05049.1"/>
    <property type="molecule type" value="Genomic_DNA"/>
</dbReference>
<reference evidence="3 4" key="1">
    <citation type="submission" date="2014-11" db="EMBL/GenBank/DDBJ databases">
        <title>A Rickettsiales Symbiont of Amoebae With Ancient Features.</title>
        <authorList>
            <person name="Schulz F."/>
            <person name="Martijn J."/>
            <person name="Wascher F."/>
            <person name="Kostanjsek R."/>
            <person name="Ettema T.J."/>
            <person name="Horn M."/>
        </authorList>
    </citation>
    <scope>NUCLEOTIDE SEQUENCE [LARGE SCALE GENOMIC DNA]</scope>
    <source>
        <strain evidence="3 4">UWC36</strain>
    </source>
</reference>
<comment type="caution">
    <text evidence="3">The sequence shown here is derived from an EMBL/GenBank/DDBJ whole genome shotgun (WGS) entry which is preliminary data.</text>
</comment>
<evidence type="ECO:0000313" key="4">
    <source>
        <dbReference type="Proteomes" id="UP000031258"/>
    </source>
</evidence>
<keyword evidence="4" id="KW-1185">Reference proteome</keyword>
<evidence type="ECO:0000256" key="1">
    <source>
        <dbReference type="SAM" id="MobiDB-lite"/>
    </source>
</evidence>
<keyword evidence="2" id="KW-0812">Transmembrane</keyword>
<dbReference type="SUPFAM" id="SSF74653">
    <property type="entry name" value="TolA/TonB C-terminal domain"/>
    <property type="match status" value="1"/>
</dbReference>
<dbReference type="OrthoDB" id="7161229at2"/>
<proteinExistence type="predicted"/>